<feature type="domain" description="Harmonin-binding protein USHBP1 PDZ-binding" evidence="3">
    <location>
        <begin position="145"/>
        <end position="208"/>
    </location>
</feature>
<evidence type="ECO:0000259" key="3">
    <source>
        <dbReference type="Pfam" id="PF10506"/>
    </source>
</evidence>
<dbReference type="InParanoid" id="A0A7M7KGK7"/>
<dbReference type="InterPro" id="IPR019536">
    <property type="entry name" value="USHBP1_PDZ-bd"/>
</dbReference>
<sequence>MPSKDIEMSVRGRSAGDRLLDSLAENYEQRLAQLQNVIQDLTDRLETSSQESVASSGGGGTDMPLSQCSSNENLATELSQFSPPRFASNEDLSARLDSTSKEDASGAPSSDESANNEKQKNNGANTITRVPSFCDEAQLLLEAERLRAQVDNLSCQKLTLEANLEESQSYCEQLTILLGRYISNYHLLKTLLDEEQRLLAATEQLVAVVRLEKQEVMTNARLSAPSSLTTALPARERQQVAKLKAALDKLQEKKRSMANEVAKLVNGKIPKENGQVFEGRFNGVSTSNGTSIAKNYGRADPRGPSGLPRLSRELTTNRAKMESLSGHTKGKDRSDECGPAQPQISFEEAESTLINFVHDLRAKCSTLRIALPSVDAEVLPEVTFSRTGGSGQNEMTSKEDASPHGTAPSSEAALTVQSLEALVNAQELFQLREQVASLKLTGYLQARETRFFQSELTSKEAMVDTLQEQNELLSRECQRLELALQRAACHEPPVHSGCGEALSCPVTENRLRREKFLKRRVDNLTEVSENLNKQCAAYRQLIRQLQRDNVSLLRRYERVKRKKMRPQENIEDVVVINVSVDEAESTKEPQPANDKITERHEIIPRSPVC</sequence>
<reference evidence="4" key="1">
    <citation type="submission" date="2021-01" db="UniProtKB">
        <authorList>
            <consortium name="EnsemblMetazoa"/>
        </authorList>
    </citation>
    <scope>IDENTIFICATION</scope>
</reference>
<dbReference type="PANTHER" id="PTHR23347">
    <property type="entry name" value="COLORECTAL MUTANT CANCER PROTEIN MCC PROTEIN -RELATED"/>
    <property type="match status" value="1"/>
</dbReference>
<dbReference type="RefSeq" id="XP_022666499.1">
    <property type="nucleotide sequence ID" value="XM_022810764.1"/>
</dbReference>
<name>A0A7M7KGK7_VARDE</name>
<dbReference type="Proteomes" id="UP000594260">
    <property type="component" value="Unplaced"/>
</dbReference>
<feature type="coiled-coil region" evidence="1">
    <location>
        <begin position="514"/>
        <end position="562"/>
    </location>
</feature>
<feature type="compositionally biased region" description="Polar residues" evidence="2">
    <location>
        <begin position="384"/>
        <end position="395"/>
    </location>
</feature>
<keyword evidence="5" id="KW-1185">Reference proteome</keyword>
<dbReference type="GeneID" id="111252597"/>
<accession>A0A7M7KGK7</accession>
<feature type="region of interest" description="Disordered" evidence="2">
    <location>
        <begin position="584"/>
        <end position="609"/>
    </location>
</feature>
<dbReference type="AlphaFoldDB" id="A0A7M7KGK7"/>
<dbReference type="Pfam" id="PF10506">
    <property type="entry name" value="USHBP1_PDZ-bd"/>
    <property type="match status" value="1"/>
</dbReference>
<feature type="region of interest" description="Disordered" evidence="2">
    <location>
        <begin position="384"/>
        <end position="410"/>
    </location>
</feature>
<dbReference type="InterPro" id="IPR040171">
    <property type="entry name" value="USBP1-like"/>
</dbReference>
<dbReference type="KEGG" id="vde:111252597"/>
<keyword evidence="1" id="KW-0175">Coiled coil</keyword>
<dbReference type="EnsemblMetazoa" id="XM_022810764">
    <property type="protein sequence ID" value="XP_022666499"/>
    <property type="gene ID" value="LOC111252597"/>
</dbReference>
<feature type="region of interest" description="Disordered" evidence="2">
    <location>
        <begin position="96"/>
        <end position="126"/>
    </location>
</feature>
<proteinExistence type="predicted"/>
<evidence type="ECO:0000256" key="2">
    <source>
        <dbReference type="SAM" id="MobiDB-lite"/>
    </source>
</evidence>
<feature type="coiled-coil region" evidence="1">
    <location>
        <begin position="456"/>
        <end position="483"/>
    </location>
</feature>
<evidence type="ECO:0000313" key="4">
    <source>
        <dbReference type="EnsemblMetazoa" id="XP_022666499"/>
    </source>
</evidence>
<feature type="region of interest" description="Disordered" evidence="2">
    <location>
        <begin position="292"/>
        <end position="340"/>
    </location>
</feature>
<dbReference type="OrthoDB" id="6256369at2759"/>
<evidence type="ECO:0000313" key="5">
    <source>
        <dbReference type="Proteomes" id="UP000594260"/>
    </source>
</evidence>
<feature type="coiled-coil region" evidence="1">
    <location>
        <begin position="240"/>
        <end position="267"/>
    </location>
</feature>
<organism evidence="4 5">
    <name type="scientific">Varroa destructor</name>
    <name type="common">Honeybee mite</name>
    <dbReference type="NCBI Taxonomy" id="109461"/>
    <lineage>
        <taxon>Eukaryota</taxon>
        <taxon>Metazoa</taxon>
        <taxon>Ecdysozoa</taxon>
        <taxon>Arthropoda</taxon>
        <taxon>Chelicerata</taxon>
        <taxon>Arachnida</taxon>
        <taxon>Acari</taxon>
        <taxon>Parasitiformes</taxon>
        <taxon>Mesostigmata</taxon>
        <taxon>Gamasina</taxon>
        <taxon>Dermanyssoidea</taxon>
        <taxon>Varroidae</taxon>
        <taxon>Varroa</taxon>
    </lineage>
</organism>
<feature type="region of interest" description="Disordered" evidence="2">
    <location>
        <begin position="43"/>
        <end position="68"/>
    </location>
</feature>
<dbReference type="PANTHER" id="PTHR23347:SF6">
    <property type="entry name" value="FI17904P1"/>
    <property type="match status" value="1"/>
</dbReference>
<protein>
    <recommendedName>
        <fullName evidence="3">Harmonin-binding protein USHBP1 PDZ-binding domain-containing protein</fullName>
    </recommendedName>
</protein>
<evidence type="ECO:0000256" key="1">
    <source>
        <dbReference type="SAM" id="Coils"/>
    </source>
</evidence>
<feature type="coiled-coil region" evidence="1">
    <location>
        <begin position="136"/>
        <end position="163"/>
    </location>
</feature>